<keyword evidence="5 6" id="KW-0326">Glycosidase</keyword>
<evidence type="ECO:0000256" key="3">
    <source>
        <dbReference type="ARBA" id="ARBA00012556"/>
    </source>
</evidence>
<comment type="caution">
    <text evidence="8">The sequence shown here is derived from an EMBL/GenBank/DDBJ whole genome shotgun (WGS) entry which is preliminary data.</text>
</comment>
<feature type="compositionally biased region" description="Basic and acidic residues" evidence="7">
    <location>
        <begin position="7"/>
        <end position="16"/>
    </location>
</feature>
<evidence type="ECO:0000256" key="2">
    <source>
        <dbReference type="ARBA" id="ARBA00010687"/>
    </source>
</evidence>
<evidence type="ECO:0000256" key="4">
    <source>
        <dbReference type="ARBA" id="ARBA00022801"/>
    </source>
</evidence>
<sequence length="178" mass="19504">MAAGPDLPRRRPGELRRVHHLAAGGYRRRAQRPLPTSPGDGPHRPRRRQPRLAVLPRRGARARGRPRRRRAVLLPVLARPAPWTLSNGDDLENLVTTADQLPDGASYPASPTGQADYFEALRGVFGDVPGGHGLGFVAWEPEWVPGVGWEPGAGNPNDNLAMFDFSGRALPSLRSLRR</sequence>
<evidence type="ECO:0000313" key="9">
    <source>
        <dbReference type="Proteomes" id="UP000281708"/>
    </source>
</evidence>
<proteinExistence type="inferred from homology"/>
<dbReference type="SUPFAM" id="SSF51445">
    <property type="entry name" value="(Trans)glycosidases"/>
    <property type="match status" value="1"/>
</dbReference>
<organism evidence="8 9">
    <name type="scientific">Nocardioides mangrovicus</name>
    <dbReference type="NCBI Taxonomy" id="2478913"/>
    <lineage>
        <taxon>Bacteria</taxon>
        <taxon>Bacillati</taxon>
        <taxon>Actinomycetota</taxon>
        <taxon>Actinomycetes</taxon>
        <taxon>Propionibacteriales</taxon>
        <taxon>Nocardioidaceae</taxon>
        <taxon>Nocardioides</taxon>
    </lineage>
</organism>
<dbReference type="PANTHER" id="PTHR34983:SF1">
    <property type="entry name" value="ARABINOGALACTAN ENDO-BETA-1,4-GALACTANASE A"/>
    <property type="match status" value="1"/>
</dbReference>
<evidence type="ECO:0000256" key="1">
    <source>
        <dbReference type="ARBA" id="ARBA00001695"/>
    </source>
</evidence>
<dbReference type="Gene3D" id="3.20.20.80">
    <property type="entry name" value="Glycosidases"/>
    <property type="match status" value="1"/>
</dbReference>
<evidence type="ECO:0000256" key="6">
    <source>
        <dbReference type="RuleBase" id="RU361192"/>
    </source>
</evidence>
<feature type="compositionally biased region" description="Basic residues" evidence="7">
    <location>
        <begin position="58"/>
        <end position="67"/>
    </location>
</feature>
<keyword evidence="4 6" id="KW-0378">Hydrolase</keyword>
<dbReference type="InterPro" id="IPR017853">
    <property type="entry name" value="GH"/>
</dbReference>
<dbReference type="OrthoDB" id="3981930at2"/>
<comment type="catalytic activity">
    <reaction evidence="1 6">
        <text>The enzyme specifically hydrolyzes (1-&gt;4)-beta-D-galactosidic linkages in type I arabinogalactans.</text>
        <dbReference type="EC" id="3.2.1.89"/>
    </reaction>
</comment>
<dbReference type="InterPro" id="IPR011683">
    <property type="entry name" value="Glyco_hydro_53"/>
</dbReference>
<reference evidence="8 9" key="1">
    <citation type="submission" date="2018-10" db="EMBL/GenBank/DDBJ databases">
        <title>Marmoricola sp. 4Q3S-7 whole genome shotgun sequence.</title>
        <authorList>
            <person name="Li F."/>
        </authorList>
    </citation>
    <scope>NUCLEOTIDE SEQUENCE [LARGE SCALE GENOMIC DNA]</scope>
    <source>
        <strain evidence="8 9">4Q3S-7</strain>
    </source>
</reference>
<keyword evidence="9" id="KW-1185">Reference proteome</keyword>
<protein>
    <recommendedName>
        <fullName evidence="3 6">Arabinogalactan endo-beta-1,4-galactanase</fullName>
        <ecNumber evidence="3 6">3.2.1.89</ecNumber>
    </recommendedName>
</protein>
<dbReference type="GO" id="GO:0015926">
    <property type="term" value="F:glucosidase activity"/>
    <property type="evidence" value="ECO:0007669"/>
    <property type="project" value="InterPro"/>
</dbReference>
<comment type="similarity">
    <text evidence="2 6">Belongs to the glycosyl hydrolase 53 family.</text>
</comment>
<evidence type="ECO:0000256" key="5">
    <source>
        <dbReference type="ARBA" id="ARBA00023295"/>
    </source>
</evidence>
<dbReference type="GO" id="GO:0031218">
    <property type="term" value="F:arabinogalactan endo-1,4-beta-galactosidase activity"/>
    <property type="evidence" value="ECO:0007669"/>
    <property type="project" value="UniProtKB-EC"/>
</dbReference>
<dbReference type="Proteomes" id="UP000281708">
    <property type="component" value="Unassembled WGS sequence"/>
</dbReference>
<feature type="region of interest" description="Disordered" evidence="7">
    <location>
        <begin position="1"/>
        <end position="67"/>
    </location>
</feature>
<dbReference type="GO" id="GO:0045490">
    <property type="term" value="P:pectin catabolic process"/>
    <property type="evidence" value="ECO:0007669"/>
    <property type="project" value="TreeGrafter"/>
</dbReference>
<dbReference type="PANTHER" id="PTHR34983">
    <property type="entry name" value="ARABINOGALACTAN ENDO-BETA-1,4-GALACTANASE A"/>
    <property type="match status" value="1"/>
</dbReference>
<evidence type="ECO:0000256" key="7">
    <source>
        <dbReference type="SAM" id="MobiDB-lite"/>
    </source>
</evidence>
<dbReference type="EMBL" id="RDBE01000010">
    <property type="protein sequence ID" value="RLV48297.1"/>
    <property type="molecule type" value="Genomic_DNA"/>
</dbReference>
<dbReference type="Pfam" id="PF07745">
    <property type="entry name" value="Glyco_hydro_53"/>
    <property type="match status" value="1"/>
</dbReference>
<dbReference type="EC" id="3.2.1.89" evidence="3 6"/>
<evidence type="ECO:0000313" key="8">
    <source>
        <dbReference type="EMBL" id="RLV48297.1"/>
    </source>
</evidence>
<gene>
    <name evidence="8" type="ORF">D9V37_19855</name>
</gene>
<name>A0A3L8P057_9ACTN</name>
<dbReference type="AlphaFoldDB" id="A0A3L8P057"/>
<accession>A0A3L8P057</accession>